<dbReference type="Proteomes" id="UP000006242">
    <property type="component" value="Unassembled WGS sequence"/>
</dbReference>
<proteinExistence type="predicted"/>
<reference evidence="1 2" key="1">
    <citation type="journal article" date="2011" name="J. Bacteriol.">
        <title>Genome sequence of Salinisphaera shabanensis, a gammaproteobacterium from the harsh, variable environment of the brine-seawater interface of the Shaban Deep in the Red Sea.</title>
        <authorList>
            <person name="Antunes A."/>
            <person name="Alam I."/>
            <person name="Bajic V.B."/>
            <person name="Stingl U."/>
        </authorList>
    </citation>
    <scope>NUCLEOTIDE SEQUENCE [LARGE SCALE GENOMIC DNA]</scope>
    <source>
        <strain evidence="1 2">E1L3A</strain>
    </source>
</reference>
<dbReference type="STRING" id="1033802.SSPSH_000684"/>
<evidence type="ECO:0000313" key="2">
    <source>
        <dbReference type="Proteomes" id="UP000006242"/>
    </source>
</evidence>
<dbReference type="CDD" id="cd14241">
    <property type="entry name" value="PAD"/>
    <property type="match status" value="1"/>
</dbReference>
<dbReference type="Gene3D" id="2.40.128.20">
    <property type="match status" value="1"/>
</dbReference>
<dbReference type="EMBL" id="AFNV02000004">
    <property type="protein sequence ID" value="ERJ20135.1"/>
    <property type="molecule type" value="Genomic_DNA"/>
</dbReference>
<sequence length="174" mass="19832">MITEESFESTQPDTLTAFVGRHFIYTYDNGWQYEMYIKNARTIDYRIHSGMVGGRWVRDQAVHLARLSDDVCKVSWNEPTGTSVSVAVNFAERHLHGVIFFPRWVADAPEKTVCYQNDHLDTMLAYRDAGPTYPTLVIDEFATVTFLERCAVDDESVVAEAPDQLPAGYADRRN</sequence>
<organism evidence="1 2">
    <name type="scientific">Salinisphaera shabanensis E1L3A</name>
    <dbReference type="NCBI Taxonomy" id="1033802"/>
    <lineage>
        <taxon>Bacteria</taxon>
        <taxon>Pseudomonadati</taxon>
        <taxon>Pseudomonadota</taxon>
        <taxon>Gammaproteobacteria</taxon>
        <taxon>Salinisphaerales</taxon>
        <taxon>Salinisphaeraceae</taxon>
        <taxon>Salinisphaera</taxon>
    </lineage>
</organism>
<dbReference type="PANTHER" id="PTHR40087:SF1">
    <property type="entry name" value="PHENOLIC ACID DECARBOXYLASE PADC"/>
    <property type="match status" value="1"/>
</dbReference>
<protein>
    <submittedName>
        <fullName evidence="1">Phenolic acid decarboxylase PadC protein</fullName>
    </submittedName>
</protein>
<accession>U2EQW4</accession>
<dbReference type="Pfam" id="PF05870">
    <property type="entry name" value="PA_decarbox"/>
    <property type="match status" value="1"/>
</dbReference>
<keyword evidence="2" id="KW-1185">Reference proteome</keyword>
<comment type="caution">
    <text evidence="1">The sequence shown here is derived from an EMBL/GenBank/DDBJ whole genome shotgun (WGS) entry which is preliminary data.</text>
</comment>
<dbReference type="RefSeq" id="WP_006912212.1">
    <property type="nucleotide sequence ID" value="NZ_AFNV02000004.1"/>
</dbReference>
<dbReference type="eggNOG" id="COG3479">
    <property type="taxonomic scope" value="Bacteria"/>
</dbReference>
<reference evidence="1 2" key="2">
    <citation type="journal article" date="2013" name="PLoS ONE">
        <title>INDIGO - INtegrated Data Warehouse of MIcrobial GenOmes with Examples from the Red Sea Extremophiles.</title>
        <authorList>
            <person name="Alam I."/>
            <person name="Antunes A."/>
            <person name="Kamau A.A."/>
            <person name="Ba Alawi W."/>
            <person name="Kalkatawi M."/>
            <person name="Stingl U."/>
            <person name="Bajic V.B."/>
        </authorList>
    </citation>
    <scope>NUCLEOTIDE SEQUENCE [LARGE SCALE GENOMIC DNA]</scope>
    <source>
        <strain evidence="1 2">E1L3A</strain>
    </source>
</reference>
<dbReference type="OrthoDB" id="1623004at2"/>
<dbReference type="InterPro" id="IPR008729">
    <property type="entry name" value="PA_de_COase"/>
</dbReference>
<dbReference type="GO" id="GO:0016831">
    <property type="term" value="F:carboxy-lyase activity"/>
    <property type="evidence" value="ECO:0007669"/>
    <property type="project" value="InterPro"/>
</dbReference>
<name>U2EQW4_9GAMM</name>
<dbReference type="PANTHER" id="PTHR40087">
    <property type="entry name" value="PHENOLIC ACID DECARBOXYLASE PADC"/>
    <property type="match status" value="1"/>
</dbReference>
<dbReference type="AlphaFoldDB" id="U2EQW4"/>
<evidence type="ECO:0000313" key="1">
    <source>
        <dbReference type="EMBL" id="ERJ20135.1"/>
    </source>
</evidence>
<dbReference type="SUPFAM" id="SSF50814">
    <property type="entry name" value="Lipocalins"/>
    <property type="match status" value="1"/>
</dbReference>
<dbReference type="InterPro" id="IPR012674">
    <property type="entry name" value="Calycin"/>
</dbReference>
<gene>
    <name evidence="1" type="primary">padC</name>
    <name evidence="1" type="ORF">SSPSH_000684</name>
</gene>